<evidence type="ECO:0000313" key="3">
    <source>
        <dbReference type="Proteomes" id="UP000051952"/>
    </source>
</evidence>
<dbReference type="Proteomes" id="UP000051952">
    <property type="component" value="Unassembled WGS sequence"/>
</dbReference>
<evidence type="ECO:0000313" key="2">
    <source>
        <dbReference type="EMBL" id="CUI14749.1"/>
    </source>
</evidence>
<reference evidence="3" key="1">
    <citation type="submission" date="2015-09" db="EMBL/GenBank/DDBJ databases">
        <authorList>
            <consortium name="Pathogen Informatics"/>
        </authorList>
    </citation>
    <scope>NUCLEOTIDE SEQUENCE [LARGE SCALE GENOMIC DNA]</scope>
    <source>
        <strain evidence="3">Lake Konstanz</strain>
    </source>
</reference>
<protein>
    <submittedName>
        <fullName evidence="2">Uncharacterized protein</fullName>
    </submittedName>
</protein>
<evidence type="ECO:0000256" key="1">
    <source>
        <dbReference type="SAM" id="MobiDB-lite"/>
    </source>
</evidence>
<sequence length="1240" mass="137679">MESILEELCIHNLTVTSYHCSSLPEYAPLSNGDHRCFPVDPDSCARSLQTRLVVSSNGRGIVCQRQILFHSLVAQRKKLYCAWRFDASTIASLQCGVSDLADALDTSGSVTTWPIDAVASAVRSFCEQQRIRTRCVALVLDHATPQALSWFLDHVCPAWGTLVYVLPSPTDASRVRTLLADKIPHTETLPVVTLESSNEPLPHGVDADFTEIQNTRCMQYWVPHLAASVLRVDVASIDDSYLRKYFKATGYRPVMLRMFCEVMRRSGRDSYEAYHVAVKEGDEVLSMEGTLDVQIQRLWTLLATTATASSPSAAAKLEDDLLAITVLPYCFPAYLLSDAGVRLLDNCGVASLERRKNASSALTVVHMCTWISDALYRVTTTDQRQKGIKRALQRFQELDELVAASGLGDCATFRLHDQISLGGHRTSNPASTKAVHAQHRDVVSIHIDGGVFATPATSMTPRTARGYDTTGVAESWLRHRSYVTHFTTAIVIRNRWFFPEFPDALPAQSCPPIQRLFEELVFGIPPLPEDESTWTTTLASLFLQYAEHYRNKSDSLNAAAASERALCIYLYFIDTAASAATAKYALHLSKGPDQEKDARRRSVPSMLGRRASSHRSADSGTEGELRSVQSGIGQSFVRKMSRLTQMTHESAQTSGTELGPDTQQAYAHTFALLLLGVEGLYRRIAADYATANITGIACPLLDRGIASLELLNMNRRDTPARAITHFRRGQKELLLSRLEKRRGEVIQHAPEAQQDEGDLKLKALVRADVEERHHLRNASDQMKECLQVLRMNQCHKLLSSVIEECHSVIALHYLSEVNDKDAADSAQRAVETSDITAEVATDSQTSKTSHAPSLHRRLPESVKWARKNIRAFLRAIAANDYALVNEMLDRSPHIACLGVVGDADPENVDAPLIVCAACGSLTDDVLRVSFPEPTLEPHLQLFTTLSKSDIAAHHGNSWNKSPVPYQLPLLVLLLTMSRTNETLMAEGGILFRRLMESCMLNPLCCSPHDMKSALHIATDRSLGDVAQYLLQHPAVDPLVGAPYVLSVERVGLRTMPDVKQLPCALTCPLMYACEKPDQDCTMLLTLLMGSKDPEFTFNATQYTIMERVVREQNSFELMRRLIGHTGPFARHAQALLVSPKLCSETREAVGQQCKKETVLWGLANVQDPNVLLGLCSVVAMWGEDGATRLLDLVVSLLSKQDWTLGSEIMRRFPDCVPEEKIPYDLQRELKRWNMNHDLSG</sequence>
<organism evidence="2 3">
    <name type="scientific">Bodo saltans</name>
    <name type="common">Flagellated protozoan</name>
    <dbReference type="NCBI Taxonomy" id="75058"/>
    <lineage>
        <taxon>Eukaryota</taxon>
        <taxon>Discoba</taxon>
        <taxon>Euglenozoa</taxon>
        <taxon>Kinetoplastea</taxon>
        <taxon>Metakinetoplastina</taxon>
        <taxon>Eubodonida</taxon>
        <taxon>Bodonidae</taxon>
        <taxon>Bodo</taxon>
    </lineage>
</organism>
<feature type="compositionally biased region" description="Polar residues" evidence="1">
    <location>
        <begin position="841"/>
        <end position="851"/>
    </location>
</feature>
<feature type="region of interest" description="Disordered" evidence="1">
    <location>
        <begin position="834"/>
        <end position="857"/>
    </location>
</feature>
<dbReference type="EMBL" id="CYKH01001608">
    <property type="protein sequence ID" value="CUI14749.1"/>
    <property type="molecule type" value="Genomic_DNA"/>
</dbReference>
<feature type="region of interest" description="Disordered" evidence="1">
    <location>
        <begin position="591"/>
        <end position="629"/>
    </location>
</feature>
<accession>A0A0S4KK94</accession>
<dbReference type="VEuPathDB" id="TriTrypDB:BSAL_13305"/>
<proteinExistence type="predicted"/>
<keyword evidence="3" id="KW-1185">Reference proteome</keyword>
<feature type="compositionally biased region" description="Basic and acidic residues" evidence="1">
    <location>
        <begin position="591"/>
        <end position="600"/>
    </location>
</feature>
<dbReference type="AlphaFoldDB" id="A0A0S4KK94"/>
<gene>
    <name evidence="2" type="ORF">BSAL_13305</name>
</gene>
<name>A0A0S4KK94_BODSA</name>